<dbReference type="RefSeq" id="WP_282585052.1">
    <property type="nucleotide sequence ID" value="NZ_JAMOIM010000006.1"/>
</dbReference>
<dbReference type="SUPFAM" id="SSF141673">
    <property type="entry name" value="MOSC N-terminal domain-like"/>
    <property type="match status" value="1"/>
</dbReference>
<dbReference type="InterPro" id="IPR005303">
    <property type="entry name" value="MOCOS_middle"/>
</dbReference>
<comment type="caution">
    <text evidence="2">The sequence shown here is derived from an EMBL/GenBank/DDBJ whole genome shotgun (WGS) entry which is preliminary data.</text>
</comment>
<dbReference type="SUPFAM" id="SSF50800">
    <property type="entry name" value="PK beta-barrel domain-like"/>
    <property type="match status" value="1"/>
</dbReference>
<dbReference type="GO" id="GO:0030151">
    <property type="term" value="F:molybdenum ion binding"/>
    <property type="evidence" value="ECO:0007669"/>
    <property type="project" value="InterPro"/>
</dbReference>
<organism evidence="2 3">
    <name type="scientific">Lichenifustis flavocetrariae</name>
    <dbReference type="NCBI Taxonomy" id="2949735"/>
    <lineage>
        <taxon>Bacteria</taxon>
        <taxon>Pseudomonadati</taxon>
        <taxon>Pseudomonadota</taxon>
        <taxon>Alphaproteobacteria</taxon>
        <taxon>Hyphomicrobiales</taxon>
        <taxon>Lichenihabitantaceae</taxon>
        <taxon>Lichenifustis</taxon>
    </lineage>
</organism>
<gene>
    <name evidence="2" type="ORF">M8523_11720</name>
</gene>
<dbReference type="GO" id="GO:0030170">
    <property type="term" value="F:pyridoxal phosphate binding"/>
    <property type="evidence" value="ECO:0007669"/>
    <property type="project" value="InterPro"/>
</dbReference>
<reference evidence="2" key="1">
    <citation type="submission" date="2022-05" db="EMBL/GenBank/DDBJ databases">
        <authorList>
            <person name="Pankratov T."/>
        </authorList>
    </citation>
    <scope>NUCLEOTIDE SEQUENCE</scope>
    <source>
        <strain evidence="2">BP6-180914</strain>
    </source>
</reference>
<dbReference type="Pfam" id="PF03476">
    <property type="entry name" value="MOSC_N"/>
    <property type="match status" value="1"/>
</dbReference>
<keyword evidence="3" id="KW-1185">Reference proteome</keyword>
<protein>
    <submittedName>
        <fullName evidence="2">MOSC domain-containing protein</fullName>
    </submittedName>
</protein>
<dbReference type="PANTHER" id="PTHR14237:SF19">
    <property type="entry name" value="MITOCHONDRIAL AMIDOXIME REDUCING COMPONENT 1"/>
    <property type="match status" value="1"/>
</dbReference>
<proteinExistence type="predicted"/>
<dbReference type="InterPro" id="IPR011037">
    <property type="entry name" value="Pyrv_Knase-like_insert_dom_sf"/>
</dbReference>
<dbReference type="AlphaFoldDB" id="A0AA42CK10"/>
<sequence>MPNVAALTIFPVKSLRGRGTASADVEAWGLAGDRRFLIVDATGRFLTQRELPAMATIEAWFDGAGLMITHPDGATLAVDRPGDEAESLIVTVWRDRVEARAVSQTADDWLRAALGRECRLVFMADPAAARPVDPRFGTAEDRVSFADGFPLLLTSTASLADLNGRLAEPVPMDRFRPNIVVDGALPWAEDGWKRLRVGAVTFDVVKPCARCIVTTTDQITGARHPGAEPIRTLQRFRRDAAGQVLFGQNIIPRTQGRIAEGDPIEILA</sequence>
<dbReference type="GO" id="GO:0003824">
    <property type="term" value="F:catalytic activity"/>
    <property type="evidence" value="ECO:0007669"/>
    <property type="project" value="InterPro"/>
</dbReference>
<dbReference type="Pfam" id="PF03473">
    <property type="entry name" value="MOSC"/>
    <property type="match status" value="1"/>
</dbReference>
<name>A0AA42CK10_9HYPH</name>
<accession>A0AA42CK10</accession>
<evidence type="ECO:0000259" key="1">
    <source>
        <dbReference type="PROSITE" id="PS51340"/>
    </source>
</evidence>
<dbReference type="PROSITE" id="PS51340">
    <property type="entry name" value="MOSC"/>
    <property type="match status" value="1"/>
</dbReference>
<dbReference type="Proteomes" id="UP001165667">
    <property type="component" value="Unassembled WGS sequence"/>
</dbReference>
<evidence type="ECO:0000313" key="2">
    <source>
        <dbReference type="EMBL" id="MCW6508686.1"/>
    </source>
</evidence>
<feature type="domain" description="MOSC" evidence="1">
    <location>
        <begin position="124"/>
        <end position="267"/>
    </location>
</feature>
<dbReference type="PANTHER" id="PTHR14237">
    <property type="entry name" value="MOLYBDOPTERIN COFACTOR SULFURASE MOSC"/>
    <property type="match status" value="1"/>
</dbReference>
<dbReference type="InterPro" id="IPR005302">
    <property type="entry name" value="MoCF_Sase_C"/>
</dbReference>
<dbReference type="EMBL" id="JAMOIM010000006">
    <property type="protein sequence ID" value="MCW6508686.1"/>
    <property type="molecule type" value="Genomic_DNA"/>
</dbReference>
<evidence type="ECO:0000313" key="3">
    <source>
        <dbReference type="Proteomes" id="UP001165667"/>
    </source>
</evidence>